<evidence type="ECO:0000259" key="5">
    <source>
        <dbReference type="Pfam" id="PF00755"/>
    </source>
</evidence>
<accession>A7RW64</accession>
<organism evidence="6 7">
    <name type="scientific">Nematostella vectensis</name>
    <name type="common">Starlet sea anemone</name>
    <dbReference type="NCBI Taxonomy" id="45351"/>
    <lineage>
        <taxon>Eukaryota</taxon>
        <taxon>Metazoa</taxon>
        <taxon>Cnidaria</taxon>
        <taxon>Anthozoa</taxon>
        <taxon>Hexacorallia</taxon>
        <taxon>Actiniaria</taxon>
        <taxon>Edwardsiidae</taxon>
        <taxon>Nematostella</taxon>
    </lineage>
</organism>
<evidence type="ECO:0000256" key="4">
    <source>
        <dbReference type="PIRSR" id="PIRSR600542-1"/>
    </source>
</evidence>
<dbReference type="Proteomes" id="UP000001593">
    <property type="component" value="Unassembled WGS sequence"/>
</dbReference>
<dbReference type="InterPro" id="IPR039551">
    <property type="entry name" value="Cho/carn_acyl_trans"/>
</dbReference>
<dbReference type="InterPro" id="IPR000542">
    <property type="entry name" value="Carn_acyl_trans"/>
</dbReference>
<feature type="domain" description="Choline/carnitine acyltransferase" evidence="5">
    <location>
        <begin position="32"/>
        <end position="608"/>
    </location>
</feature>
<dbReference type="SUPFAM" id="SSF52777">
    <property type="entry name" value="CoA-dependent acyltransferases"/>
    <property type="match status" value="2"/>
</dbReference>
<dbReference type="PANTHER" id="PTHR22589:SF103">
    <property type="entry name" value="CARNITINE O-ACETYL-TRANSFERASE, ISOFORM A-RELATED"/>
    <property type="match status" value="1"/>
</dbReference>
<dbReference type="EMBL" id="DS469546">
    <property type="protein sequence ID" value="EDO44211.1"/>
    <property type="molecule type" value="Genomic_DNA"/>
</dbReference>
<feature type="non-terminal residue" evidence="6">
    <location>
        <position position="621"/>
    </location>
</feature>
<dbReference type="PhylomeDB" id="A7RW64"/>
<protein>
    <recommendedName>
        <fullName evidence="5">Choline/carnitine acyltransferase domain-containing protein</fullName>
    </recommendedName>
</protein>
<dbReference type="InterPro" id="IPR042231">
    <property type="entry name" value="Cho/carn_acyl_trans_2"/>
</dbReference>
<dbReference type="InParanoid" id="A7RW64"/>
<evidence type="ECO:0000313" key="6">
    <source>
        <dbReference type="EMBL" id="EDO44211.1"/>
    </source>
</evidence>
<feature type="active site" description="Proton acceptor" evidence="4">
    <location>
        <position position="342"/>
    </location>
</feature>
<dbReference type="Pfam" id="PF00755">
    <property type="entry name" value="Carn_acyltransf"/>
    <property type="match status" value="1"/>
</dbReference>
<keyword evidence="2" id="KW-0808">Transferase</keyword>
<keyword evidence="7" id="KW-1185">Reference proteome</keyword>
<feature type="non-terminal residue" evidence="6">
    <location>
        <position position="1"/>
    </location>
</feature>
<evidence type="ECO:0000256" key="3">
    <source>
        <dbReference type="ARBA" id="ARBA00023315"/>
    </source>
</evidence>
<dbReference type="STRING" id="45351.A7RW64"/>
<dbReference type="eggNOG" id="KOG3717">
    <property type="taxonomic scope" value="Eukaryota"/>
</dbReference>
<dbReference type="GO" id="GO:0016746">
    <property type="term" value="F:acyltransferase activity"/>
    <property type="evidence" value="ECO:0007669"/>
    <property type="project" value="UniProtKB-KW"/>
</dbReference>
<dbReference type="PANTHER" id="PTHR22589">
    <property type="entry name" value="CARNITINE O-ACYLTRANSFERASE"/>
    <property type="match status" value="1"/>
</dbReference>
<dbReference type="AlphaFoldDB" id="A7RW64"/>
<sequence>LNAMSKPVMSATGKFMPRHLSMMALENDLPKLPVPALDDTMDKYLNAIRPLINDDDFENTQVLVNEFRKKGGIGEILQGKLLERAKKTDNWMAGWWENVKYLDVRVPVVINSNPSWSFPKENFSDRFDFIRYSTRLVRAVLKFRQMVDNDQLSIDKMGNKPLNMYQYKLFFCGCRVPQLNRDKYYVAAKGQAKHIVVAHRNQFYSVDVYDGKGQPLGEPEIAAQLLKIVQNTEPEEPPVGVFTSENRDVWAKERYAMAKDRNNRANFKMIESSICVLCLDKPCPPSTQVPSITECPSDSVTGCQTLHAYGDGIEYNSLNRWFDKPKQFTVSEDGNSGGCFEHTCADGSTVQRVSDPIMKERKDYKSIKVKDRSDLAAPQKMKWNLKPSTLQNMETAKDRLDSYVKDTDARLFAYQGYGKNFIKSLKLSPDAWFQISLQLAFYRLHGHVAPAHEAGSTRQFKLGRTETIRSASIATHEFVRAMTRKHASRAERYELMRRAINYHSTYTKEALDGKAVDRHLLGLKLTAVESGITLPAIFMDPSYHYFFHFKLSTRQVPLEHESWVVIRPAVPDGYGICYNPQPNKLMYSVSTFNSNPATNPGHFATAMQRSLDEMQLLGTIS</sequence>
<reference evidence="6 7" key="1">
    <citation type="journal article" date="2007" name="Science">
        <title>Sea anemone genome reveals ancestral eumetazoan gene repertoire and genomic organization.</title>
        <authorList>
            <person name="Putnam N.H."/>
            <person name="Srivastava M."/>
            <person name="Hellsten U."/>
            <person name="Dirks B."/>
            <person name="Chapman J."/>
            <person name="Salamov A."/>
            <person name="Terry A."/>
            <person name="Shapiro H."/>
            <person name="Lindquist E."/>
            <person name="Kapitonov V.V."/>
            <person name="Jurka J."/>
            <person name="Genikhovich G."/>
            <person name="Grigoriev I.V."/>
            <person name="Lucas S.M."/>
            <person name="Steele R.E."/>
            <person name="Finnerty J.R."/>
            <person name="Technau U."/>
            <person name="Martindale M.Q."/>
            <person name="Rokhsar D.S."/>
        </authorList>
    </citation>
    <scope>NUCLEOTIDE SEQUENCE [LARGE SCALE GENOMIC DNA]</scope>
    <source>
        <strain evidence="7">CH2 X CH6</strain>
    </source>
</reference>
<comment type="similarity">
    <text evidence="1">Belongs to the carnitine/choline acetyltransferase family.</text>
</comment>
<evidence type="ECO:0000256" key="2">
    <source>
        <dbReference type="ARBA" id="ARBA00022679"/>
    </source>
</evidence>
<name>A7RW64_NEMVE</name>
<proteinExistence type="inferred from homology"/>
<dbReference type="HOGENOM" id="CLU_013513_5_0_1"/>
<gene>
    <name evidence="6" type="ORF">NEMVEDRAFT_v1g203043</name>
</gene>
<evidence type="ECO:0000313" key="7">
    <source>
        <dbReference type="Proteomes" id="UP000001593"/>
    </source>
</evidence>
<dbReference type="Gene3D" id="3.30.559.70">
    <property type="entry name" value="Choline/Carnitine o-acyltransferase, domain 2"/>
    <property type="match status" value="1"/>
</dbReference>
<keyword evidence="3" id="KW-0012">Acyltransferase</keyword>
<dbReference type="PROSITE" id="PS00439">
    <property type="entry name" value="ACYLTRANSF_C_1"/>
    <property type="match status" value="1"/>
</dbReference>
<dbReference type="Gene3D" id="3.30.559.10">
    <property type="entry name" value="Chloramphenicol acetyltransferase-like domain"/>
    <property type="match status" value="1"/>
</dbReference>
<dbReference type="InterPro" id="IPR023213">
    <property type="entry name" value="CAT-like_dom_sf"/>
</dbReference>
<evidence type="ECO:0000256" key="1">
    <source>
        <dbReference type="ARBA" id="ARBA00005232"/>
    </source>
</evidence>